<dbReference type="Proteomes" id="UP000518266">
    <property type="component" value="Unassembled WGS sequence"/>
</dbReference>
<evidence type="ECO:0000313" key="2">
    <source>
        <dbReference type="EMBL" id="KAF3849319.1"/>
    </source>
</evidence>
<evidence type="ECO:0000313" key="3">
    <source>
        <dbReference type="Proteomes" id="UP000518266"/>
    </source>
</evidence>
<proteinExistence type="predicted"/>
<reference evidence="2 3" key="1">
    <citation type="submission" date="2020-03" db="EMBL/GenBank/DDBJ databases">
        <title>Dissostichus mawsoni Genome sequencing and assembly.</title>
        <authorList>
            <person name="Park H."/>
        </authorList>
    </citation>
    <scope>NUCLEOTIDE SEQUENCE [LARGE SCALE GENOMIC DNA]</scope>
    <source>
        <strain evidence="2">DM0001</strain>
        <tissue evidence="2">Muscle</tissue>
    </source>
</reference>
<accession>A0A7J5YKP5</accession>
<dbReference type="AlphaFoldDB" id="A0A7J5YKP5"/>
<evidence type="ECO:0000256" key="1">
    <source>
        <dbReference type="SAM" id="MobiDB-lite"/>
    </source>
</evidence>
<protein>
    <submittedName>
        <fullName evidence="2">Uncharacterized protein</fullName>
    </submittedName>
</protein>
<organism evidence="2 3">
    <name type="scientific">Dissostichus mawsoni</name>
    <name type="common">Antarctic cod</name>
    <dbReference type="NCBI Taxonomy" id="36200"/>
    <lineage>
        <taxon>Eukaryota</taxon>
        <taxon>Metazoa</taxon>
        <taxon>Chordata</taxon>
        <taxon>Craniata</taxon>
        <taxon>Vertebrata</taxon>
        <taxon>Euteleostomi</taxon>
        <taxon>Actinopterygii</taxon>
        <taxon>Neopterygii</taxon>
        <taxon>Teleostei</taxon>
        <taxon>Neoteleostei</taxon>
        <taxon>Acanthomorphata</taxon>
        <taxon>Eupercaria</taxon>
        <taxon>Perciformes</taxon>
        <taxon>Notothenioidei</taxon>
        <taxon>Nototheniidae</taxon>
        <taxon>Dissostichus</taxon>
    </lineage>
</organism>
<dbReference type="EMBL" id="JAAKFY010000012">
    <property type="protein sequence ID" value="KAF3849319.1"/>
    <property type="molecule type" value="Genomic_DNA"/>
</dbReference>
<comment type="caution">
    <text evidence="2">The sequence shown here is derived from an EMBL/GenBank/DDBJ whole genome shotgun (WGS) entry which is preliminary data.</text>
</comment>
<feature type="region of interest" description="Disordered" evidence="1">
    <location>
        <begin position="1"/>
        <end position="21"/>
    </location>
</feature>
<feature type="non-terminal residue" evidence="2">
    <location>
        <position position="1"/>
    </location>
</feature>
<gene>
    <name evidence="2" type="ORF">F7725_015816</name>
</gene>
<keyword evidence="3" id="KW-1185">Reference proteome</keyword>
<name>A0A7J5YKP5_DISMA</name>
<sequence>MHADRQTAVIPDRGPRHRASNDTVQREIFSLDFLSSSHPLVTFYREDVSKMGPPFICSFDLSLTDDWIGYNGKTVSQANTHCHDDCQGRWRRSGERGNELAGYLALQLHAQGTLWNTK</sequence>